<dbReference type="EMBL" id="JADGKB010000107">
    <property type="protein sequence ID" value="KAJ3253527.1"/>
    <property type="molecule type" value="Genomic_DNA"/>
</dbReference>
<dbReference type="SUPFAM" id="SSF74924">
    <property type="entry name" value="Cap-Gly domain"/>
    <property type="match status" value="1"/>
</dbReference>
<dbReference type="GO" id="GO:0031991">
    <property type="term" value="P:regulation of actomyosin contractile ring contraction"/>
    <property type="evidence" value="ECO:0007669"/>
    <property type="project" value="TreeGrafter"/>
</dbReference>
<dbReference type="InterPro" id="IPR000938">
    <property type="entry name" value="CAP-Gly_domain"/>
</dbReference>
<protein>
    <submittedName>
        <fullName evidence="5">Uncharacterized protein</fullName>
    </submittedName>
</protein>
<feature type="domain" description="DH" evidence="3">
    <location>
        <begin position="1180"/>
        <end position="1362"/>
    </location>
</feature>
<dbReference type="PANTHER" id="PTHR22834">
    <property type="entry name" value="NUCLEAR FUSION PROTEIN FUS2"/>
    <property type="match status" value="1"/>
</dbReference>
<dbReference type="SMART" id="SM01052">
    <property type="entry name" value="CAP_GLY"/>
    <property type="match status" value="1"/>
</dbReference>
<dbReference type="SMART" id="SM00325">
    <property type="entry name" value="RhoGEF"/>
    <property type="match status" value="1"/>
</dbReference>
<dbReference type="GO" id="GO:0005737">
    <property type="term" value="C:cytoplasm"/>
    <property type="evidence" value="ECO:0007669"/>
    <property type="project" value="TreeGrafter"/>
</dbReference>
<feature type="coiled-coil region" evidence="1">
    <location>
        <begin position="256"/>
        <end position="283"/>
    </location>
</feature>
<dbReference type="CDD" id="cd00160">
    <property type="entry name" value="RhoGEF"/>
    <property type="match status" value="1"/>
</dbReference>
<keyword evidence="6" id="KW-1185">Reference proteome</keyword>
<dbReference type="PROSITE" id="PS50010">
    <property type="entry name" value="DH_2"/>
    <property type="match status" value="1"/>
</dbReference>
<proteinExistence type="predicted"/>
<dbReference type="Pfam" id="PF01302">
    <property type="entry name" value="CAP_GLY"/>
    <property type="match status" value="1"/>
</dbReference>
<accession>A0AAD5Y5J5</accession>
<sequence length="1395" mass="159546">MNTINLKIGDYVEAPSSEQPIIYRGKLKYLGPVHFSRGIWAGIDLIEKGSGKNNGTVKGVYYFSSLENSGIFVPVARVKQLEGSPEQFKRNARQLSESFIPTAPSDSVRLHQRGLPVTPVQTKYGRIRRKSTETLSSKSSSQKDYLESRIPKKIVHKRNSSPIPGKFHPSRVLTPESMFSSNIDYSTKENTNVPAAVLEEAPKSMPSPTVTSMSLEMPVPKKLVLPEVFANLDTVIPRNNTTKMLTVFNDVKSVETREFQHKLELAKKEIASLKAMNDDLKYAQNNEISKIKLTHSSEIMIFQREIQNLHATIESHAASDRNFLLKEKALLKQIENLEQIHQKQRDSHEASLAQLKEAYLKEIGEINNNYESKMCKDRSDFESEKQRLQASWNEMEEHYRKTVMSLTDQIEQASSTINSQNSQLTDYILEHNKELEHFKECLKENNTVQLDLSRNSCVSFFSEFVNANNYQLEQLEKAIFEKEHSFELLLIQLNNLQKQLETAERLNQDLKTSLKISQDTQNQLYEEHEITSTQNSELQRNLKEKINEVDHFATRYENLLKENNQLMSNLKSIYEEKERQVQNLEQIISAKEQEADLLILNLSKVSHELEDSQLLVSQLREQLHESFERQAHLLEENQDISTRNAQLHEQMAQKEHLLKDLTDKHKAVSDLHEQMKTQFHNSQLELESIKSQSLDEIKNKNSECSALATQLATLHTHLEQLELKDVYNQKEILEYQKCLDEMKLSLELSQKERDQLQSVLVEKEAHLNRVTDELKMLNSEKESVASKILKYEQQIKSIQEAQASSVTKIETLTTKNLELTNSNEKLEKTLVSKEADIQNLTLELEETSNQLSLVKKTRRQSFQTMEAENQELSQRVANLKQENEELLHKLDEVVDEKSSTVYLLQNELQLCQKKLDEANTTRNTLESQFKASLHEFEEFQQQSKSEIKSKQEEMDIVAQELEKYKQNSSRMIETMNELKIKQKLQDDQTATISSLQEDLIQYKKAYEEHLKEKKTLEQQLSDLKAEKSELSGKIAKLEAKLTMFENSSSNGNISPGANRPKQQTETPPASEVGTFTVNYVDKKAIAPSEISSFAVHTIDRAPPSEISSYAVHTVDKKLATPLSEVGSSHISNGIPIRKGWDIPNSADSRLPPLVLFRQGSLEAAESDLGSYGSWYSEGDPRSNILNEIVMSERQFLNDLQLLVSVFVIPSKDYIRPKDHQLLFGNVYPVCSLSEKLLSQMEYSLGNTENIGNVFVDNIPLIESTYTSYCQNFSSALEVAEGLTSSTSSKITTFIKQSNKKLHGKTTSWDLNSLLIKPVQRVLKYPLLLKRLLEETPTSHPDYKNIQKSLALIGQVAESINKATDIQPELKKRGSFTIMRSLGRQFKKNGRRLSNI</sequence>
<dbReference type="GO" id="GO:0032955">
    <property type="term" value="P:regulation of division septum assembly"/>
    <property type="evidence" value="ECO:0007669"/>
    <property type="project" value="TreeGrafter"/>
</dbReference>
<evidence type="ECO:0000256" key="2">
    <source>
        <dbReference type="SAM" id="MobiDB-lite"/>
    </source>
</evidence>
<gene>
    <name evidence="5" type="ORF">HK103_000496</name>
</gene>
<keyword evidence="1" id="KW-0175">Coiled coil</keyword>
<dbReference type="InterPro" id="IPR051492">
    <property type="entry name" value="Dynamin-Rho_GEF"/>
</dbReference>
<comment type="caution">
    <text evidence="5">The sequence shown here is derived from an EMBL/GenBank/DDBJ whole genome shotgun (WGS) entry which is preliminary data.</text>
</comment>
<dbReference type="InterPro" id="IPR000219">
    <property type="entry name" value="DH_dom"/>
</dbReference>
<reference evidence="5" key="1">
    <citation type="submission" date="2020-05" db="EMBL/GenBank/DDBJ databases">
        <title>Phylogenomic resolution of chytrid fungi.</title>
        <authorList>
            <person name="Stajich J.E."/>
            <person name="Amses K."/>
            <person name="Simmons R."/>
            <person name="Seto K."/>
            <person name="Myers J."/>
            <person name="Bonds A."/>
            <person name="Quandt C.A."/>
            <person name="Barry K."/>
            <person name="Liu P."/>
            <person name="Grigoriev I."/>
            <person name="Longcore J.E."/>
            <person name="James T.Y."/>
        </authorList>
    </citation>
    <scope>NUCLEOTIDE SEQUENCE</scope>
    <source>
        <strain evidence="5">PLAUS21</strain>
    </source>
</reference>
<dbReference type="Pfam" id="PF00621">
    <property type="entry name" value="RhoGEF"/>
    <property type="match status" value="1"/>
</dbReference>
<dbReference type="InterPro" id="IPR035899">
    <property type="entry name" value="DBL_dom_sf"/>
</dbReference>
<dbReference type="PROSITE" id="PS50245">
    <property type="entry name" value="CAP_GLY_2"/>
    <property type="match status" value="1"/>
</dbReference>
<name>A0AAD5Y5J5_9FUNG</name>
<feature type="region of interest" description="Disordered" evidence="2">
    <location>
        <begin position="1046"/>
        <end position="1070"/>
    </location>
</feature>
<feature type="coiled-coil region" evidence="1">
    <location>
        <begin position="486"/>
        <end position="664"/>
    </location>
</feature>
<dbReference type="Proteomes" id="UP001210925">
    <property type="component" value="Unassembled WGS sequence"/>
</dbReference>
<evidence type="ECO:0000313" key="5">
    <source>
        <dbReference type="EMBL" id="KAJ3253527.1"/>
    </source>
</evidence>
<dbReference type="Gene3D" id="1.20.900.10">
    <property type="entry name" value="Dbl homology (DH) domain"/>
    <property type="match status" value="1"/>
</dbReference>
<dbReference type="GO" id="GO:0005085">
    <property type="term" value="F:guanyl-nucleotide exchange factor activity"/>
    <property type="evidence" value="ECO:0007669"/>
    <property type="project" value="InterPro"/>
</dbReference>
<evidence type="ECO:0000256" key="1">
    <source>
        <dbReference type="SAM" id="Coils"/>
    </source>
</evidence>
<feature type="domain" description="CAP-Gly" evidence="4">
    <location>
        <begin position="31"/>
        <end position="74"/>
    </location>
</feature>
<dbReference type="SUPFAM" id="SSF48065">
    <property type="entry name" value="DBL homology domain (DH-domain)"/>
    <property type="match status" value="1"/>
</dbReference>
<evidence type="ECO:0000259" key="3">
    <source>
        <dbReference type="PROSITE" id="PS50010"/>
    </source>
</evidence>
<dbReference type="InterPro" id="IPR036859">
    <property type="entry name" value="CAP-Gly_dom_sf"/>
</dbReference>
<dbReference type="PANTHER" id="PTHR22834:SF20">
    <property type="entry name" value="SH3 DOMAIN-CONTAINING PROTEIN"/>
    <property type="match status" value="1"/>
</dbReference>
<dbReference type="Gene3D" id="2.30.30.190">
    <property type="entry name" value="CAP Gly-rich-like domain"/>
    <property type="match status" value="1"/>
</dbReference>
<dbReference type="PROSITE" id="PS00845">
    <property type="entry name" value="CAP_GLY_1"/>
    <property type="match status" value="1"/>
</dbReference>
<evidence type="ECO:0000313" key="6">
    <source>
        <dbReference type="Proteomes" id="UP001210925"/>
    </source>
</evidence>
<evidence type="ECO:0000259" key="4">
    <source>
        <dbReference type="PROSITE" id="PS50245"/>
    </source>
</evidence>
<organism evidence="5 6">
    <name type="scientific">Boothiomyces macroporosus</name>
    <dbReference type="NCBI Taxonomy" id="261099"/>
    <lineage>
        <taxon>Eukaryota</taxon>
        <taxon>Fungi</taxon>
        <taxon>Fungi incertae sedis</taxon>
        <taxon>Chytridiomycota</taxon>
        <taxon>Chytridiomycota incertae sedis</taxon>
        <taxon>Chytridiomycetes</taxon>
        <taxon>Rhizophydiales</taxon>
        <taxon>Terramycetaceae</taxon>
        <taxon>Boothiomyces</taxon>
    </lineage>
</organism>